<evidence type="ECO:0000259" key="5">
    <source>
        <dbReference type="PROSITE" id="PS50075"/>
    </source>
</evidence>
<feature type="compositionally biased region" description="Basic and acidic residues" evidence="4">
    <location>
        <begin position="430"/>
        <end position="441"/>
    </location>
</feature>
<feature type="domain" description="Carrier" evidence="5">
    <location>
        <begin position="948"/>
        <end position="1023"/>
    </location>
</feature>
<accession>A0A8T4J206</accession>
<dbReference type="PROSITE" id="PS50075">
    <property type="entry name" value="CARRIER"/>
    <property type="match status" value="2"/>
</dbReference>
<dbReference type="NCBIfam" id="NF003417">
    <property type="entry name" value="PRK04813.1"/>
    <property type="match status" value="2"/>
</dbReference>
<comment type="cofactor">
    <cofactor evidence="1">
        <name>pantetheine 4'-phosphate</name>
        <dbReference type="ChEBI" id="CHEBI:47942"/>
    </cofactor>
</comment>
<dbReference type="FunFam" id="3.30.300.30:FF:000010">
    <property type="entry name" value="Enterobactin synthetase component F"/>
    <property type="match status" value="2"/>
</dbReference>
<dbReference type="SMART" id="SM00823">
    <property type="entry name" value="PKS_PP"/>
    <property type="match status" value="2"/>
</dbReference>
<dbReference type="GO" id="GO:0031177">
    <property type="term" value="F:phosphopantetheine binding"/>
    <property type="evidence" value="ECO:0007669"/>
    <property type="project" value="InterPro"/>
</dbReference>
<dbReference type="CDD" id="cd05930">
    <property type="entry name" value="A_NRPS"/>
    <property type="match status" value="1"/>
</dbReference>
<dbReference type="CDD" id="cd19540">
    <property type="entry name" value="LCL_NRPS-like"/>
    <property type="match status" value="1"/>
</dbReference>
<dbReference type="InterPro" id="IPR000873">
    <property type="entry name" value="AMP-dep_synth/lig_dom"/>
</dbReference>
<dbReference type="Pfam" id="PF13193">
    <property type="entry name" value="AMP-binding_C"/>
    <property type="match status" value="2"/>
</dbReference>
<dbReference type="InterPro" id="IPR025110">
    <property type="entry name" value="AMP-bd_C"/>
</dbReference>
<evidence type="ECO:0000313" key="6">
    <source>
        <dbReference type="EMBL" id="MBR7677422.1"/>
    </source>
</evidence>
<feature type="domain" description="Carrier" evidence="5">
    <location>
        <begin position="1999"/>
        <end position="2074"/>
    </location>
</feature>
<dbReference type="InterPro" id="IPR010071">
    <property type="entry name" value="AA_adenyl_dom"/>
</dbReference>
<evidence type="ECO:0000256" key="4">
    <source>
        <dbReference type="SAM" id="MobiDB-lite"/>
    </source>
</evidence>
<sequence length="2086" mass="223800">MSEVLPVTPLQEGLLFHALFDGQAEDVYVEQIILDLQGELSAPSMRRSWQALVDRHTSLRAGFWQLTGRKHPVQVIPQQVTLPWREEDLSGLTAEAAWEESERIGVEERARRFDLARPPLLKVLLVKVAADHYRMMITLHHILLDGWSLPILMRELWTCYAAGGSASALPEVAPYRDYFGWLADRDQQEARAAWRQALDGLEEPTLVAPLAPTAVSTVSNVVTVAADEKLARELNALARARSLTLNTVLQAAWAVVVGQLAGRRDVVFGATVSGRPAELPGMEDMLGLFINTVPVRVRLDPGLTVGELLAGLQAQQAALLDHQHLALTEIQRLAGPGAGFDTLLAFGNYPDDPTAVAPSVEGLTLTGTATRESTHFALALGAKPAHGGLELRLDHRPELFDEDTVRETGHRLVRVLEQFAADQRLRLGDLDTLPESERERLTSGPDQTPDVAPGETVTARFGRVVERCRDLTAVVSGEVSLSYGELDGRSDTFARFLTAQGVRCGDRVAVTLPRSAELLVVLLGVAKAGAAFVPLDPEGPAERTGFQREDADTVFEVTEAVLRDAVADPTSDLTSDLTSGLVTGPMTGVSPDSAFYVMYTSGSTGTPKGVTATHGGVAALAADPCWGDVATSRMLFHAPHTFDAATLEIWVPLLNGGCVVVAPEDIVADADLIAELVAEAGLTSAHLTAGLFRVLAQECPECFEGLSHVLTGGDVVPAEAVARVAAACPDTSIRHLYGPTETTMCATVHTVPPGTVAPDPLPLGGPRAGVGLYVLDDVLRPVPAHVPGELYVAGNGVALGYLGRPGLTAERFVASPFTPGARMYRTGDRVRRNRQGALEFLGRTDDQVKIRGYRVEPDEIAAVLARSPEVAQAAVVVSEDRAANKRLVAYVVPDTRGAQIGDAVRQYAAARLPEYMTPAETVVVDRLPLTANGKVDRSALVPAETGGKALTPQEEILCFLFGQLLETPHVGADDSFFQLGGDSLLATRLVGRIRTVLGVELSNRMLFEAPTPALLARRLGGLAAARPAIVRAERPRPLPMSPGQQRMWFLDRLVGPDNASNIVLSVRLSGSLDVAALEAAWGDTVERHETLRTVYGEAAGVPYQKVLDEVDTRVPTVRVREEELPAALAEGAARGFDLEAGPPWRATVFAAGPEEHVLLVVVHHIAADGWSVDVLLRDLAAGYAARIRGRAPDRPPLPVQYADFTLWQRELLRDEEDPESLFGRQLAYWTQTLRDLPGELDLPFDRPRAQAASHRGRTLSVLLPARAHQRLREIARECDATVAMVTRAATAVLLSRLGAGDDIPFGLAVAGRGDEVLDEQVGYFLNTLVLRTDVGGNPTFAELVRRVREADLSAYAHQDLPFDRLVEVLNPDRSLSRQSLFQVGFAFHNTPAARPALPGLSVKFEPFEASSAEFDLAFLIRELTGTGGEPDGLSCQLQYATDLFDESTVRAVAERLIRVLTRVADDPRARIGELDVLDDTERALVLAGGEGRERTLPPGTVVGLIREQARRTPETTAVRCGSVTVSYAELEQRSDRLARHLTGLGVGAESLVGLCLPRGAGMIVAQLAVWKAGGAYVPLDPEYPAERLAFMVADSAAVVVLGTAGTLARVPLRPGQGLLLEEAEQAAAAGPGPTPPRPLLLDQLAYVIYTSGSTGRPKGVAVSHRALLNTAEGMRAGLGAAEGVVTLQFASFSFDASVLDVAGTLTCGGTLAIASERERVDPDALSRMIRESGASVASVVPSLLGVLDPGTVTGVRHWLLGGERLTSDLVSRWRSRAVMWNGYGPTETTVMSAAVALPEGSGPTDPSPPLGRPVDNMRLYVLNGFLQPVPAGTTGELYIAGPGLGRGYVGRPGLTGERFVACPYVPGARMYRTGDLVKWGAGGELLFVGRADDQVKIRGFRIEPGEIEALLASHPDVARATVTVREDRPGERQLVGYVVPDGGKADPQILREHVARALPDHMVPAAIVPLDALPLTPSGKIDRAALPAPAHARAAGERGPRTATERAVHRVWCEVLGHEEFGMREKFFDMGGTSLSLLTVRNELARLSGEELPVALLFEFSTIEAMAEAVDRRRPLSVDDEHTYEL</sequence>
<name>A0A8T4J206_9ACTN</name>
<dbReference type="SUPFAM" id="SSF56801">
    <property type="entry name" value="Acetyl-CoA synthetase-like"/>
    <property type="match status" value="2"/>
</dbReference>
<dbReference type="GO" id="GO:0044550">
    <property type="term" value="P:secondary metabolite biosynthetic process"/>
    <property type="evidence" value="ECO:0007669"/>
    <property type="project" value="UniProtKB-ARBA"/>
</dbReference>
<comment type="caution">
    <text evidence="6">The sequence shown here is derived from an EMBL/GenBank/DDBJ whole genome shotgun (WGS) entry which is preliminary data.</text>
</comment>
<dbReference type="Pfam" id="PF00501">
    <property type="entry name" value="AMP-binding"/>
    <property type="match status" value="2"/>
</dbReference>
<dbReference type="GO" id="GO:0008610">
    <property type="term" value="P:lipid biosynthetic process"/>
    <property type="evidence" value="ECO:0007669"/>
    <property type="project" value="UniProtKB-ARBA"/>
</dbReference>
<protein>
    <submittedName>
        <fullName evidence="6">Amino acid adenylation domain-containing protein</fullName>
    </submittedName>
</protein>
<evidence type="ECO:0000313" key="7">
    <source>
        <dbReference type="Proteomes" id="UP000675554"/>
    </source>
</evidence>
<dbReference type="Pfam" id="PF00668">
    <property type="entry name" value="Condensation"/>
    <property type="match status" value="2"/>
</dbReference>
<dbReference type="EMBL" id="JAGSMN010000926">
    <property type="protein sequence ID" value="MBR7677422.1"/>
    <property type="molecule type" value="Genomic_DNA"/>
</dbReference>
<keyword evidence="2" id="KW-0596">Phosphopantetheine</keyword>
<dbReference type="Gene3D" id="2.30.38.10">
    <property type="entry name" value="Luciferase, Domain 3"/>
    <property type="match status" value="2"/>
</dbReference>
<dbReference type="InterPro" id="IPR020845">
    <property type="entry name" value="AMP-binding_CS"/>
</dbReference>
<evidence type="ECO:0000256" key="2">
    <source>
        <dbReference type="ARBA" id="ARBA00022450"/>
    </source>
</evidence>
<evidence type="ECO:0000256" key="3">
    <source>
        <dbReference type="ARBA" id="ARBA00022553"/>
    </source>
</evidence>
<dbReference type="PROSITE" id="PS00012">
    <property type="entry name" value="PHOSPHOPANTETHEINE"/>
    <property type="match status" value="1"/>
</dbReference>
<dbReference type="NCBIfam" id="TIGR01733">
    <property type="entry name" value="AA-adenyl-dom"/>
    <property type="match status" value="2"/>
</dbReference>
<dbReference type="FunFam" id="3.40.50.12780:FF:000012">
    <property type="entry name" value="Non-ribosomal peptide synthetase"/>
    <property type="match status" value="1"/>
</dbReference>
<keyword evidence="3" id="KW-0597">Phosphoprotein</keyword>
<dbReference type="Gene3D" id="3.30.300.30">
    <property type="match status" value="2"/>
</dbReference>
<dbReference type="Gene3D" id="3.40.50.980">
    <property type="match status" value="4"/>
</dbReference>
<feature type="region of interest" description="Disordered" evidence="4">
    <location>
        <begin position="430"/>
        <end position="454"/>
    </location>
</feature>
<evidence type="ECO:0000256" key="1">
    <source>
        <dbReference type="ARBA" id="ARBA00001957"/>
    </source>
</evidence>
<dbReference type="GO" id="GO:0005737">
    <property type="term" value="C:cytoplasm"/>
    <property type="evidence" value="ECO:0007669"/>
    <property type="project" value="TreeGrafter"/>
</dbReference>
<dbReference type="Gene3D" id="3.30.559.30">
    <property type="entry name" value="Nonribosomal peptide synthetase, condensation domain"/>
    <property type="match status" value="2"/>
</dbReference>
<dbReference type="GO" id="GO:0003824">
    <property type="term" value="F:catalytic activity"/>
    <property type="evidence" value="ECO:0007669"/>
    <property type="project" value="InterPro"/>
</dbReference>
<reference evidence="6" key="1">
    <citation type="submission" date="2021-04" db="EMBL/GenBank/DDBJ databases">
        <title>Sequencing of actinobacteria type strains.</title>
        <authorList>
            <person name="Nguyen G.-S."/>
            <person name="Wentzel A."/>
        </authorList>
    </citation>
    <scope>NUCLEOTIDE SEQUENCE</scope>
    <source>
        <strain evidence="6">DSM 42095</strain>
    </source>
</reference>
<dbReference type="InterPro" id="IPR036736">
    <property type="entry name" value="ACP-like_sf"/>
</dbReference>
<dbReference type="PROSITE" id="PS00455">
    <property type="entry name" value="AMP_BINDING"/>
    <property type="match status" value="2"/>
</dbReference>
<dbReference type="GO" id="GO:0017000">
    <property type="term" value="P:antibiotic biosynthetic process"/>
    <property type="evidence" value="ECO:0007669"/>
    <property type="project" value="UniProtKB-ARBA"/>
</dbReference>
<dbReference type="SUPFAM" id="SSF52777">
    <property type="entry name" value="CoA-dependent acyltransferases"/>
    <property type="match status" value="4"/>
</dbReference>
<dbReference type="CDD" id="cd12117">
    <property type="entry name" value="A_NRPS_Srf_like"/>
    <property type="match status" value="1"/>
</dbReference>
<dbReference type="SUPFAM" id="SSF47336">
    <property type="entry name" value="ACP-like"/>
    <property type="match status" value="2"/>
</dbReference>
<dbReference type="InterPro" id="IPR009081">
    <property type="entry name" value="PP-bd_ACP"/>
</dbReference>
<gene>
    <name evidence="6" type="ORF">KDA82_31420</name>
</gene>
<dbReference type="InterPro" id="IPR045851">
    <property type="entry name" value="AMP-bd_C_sf"/>
</dbReference>
<dbReference type="Gene3D" id="3.30.559.10">
    <property type="entry name" value="Chloramphenicol acetyltransferase-like domain"/>
    <property type="match status" value="2"/>
</dbReference>
<dbReference type="PANTHER" id="PTHR45527:SF1">
    <property type="entry name" value="FATTY ACID SYNTHASE"/>
    <property type="match status" value="1"/>
</dbReference>
<dbReference type="PANTHER" id="PTHR45527">
    <property type="entry name" value="NONRIBOSOMAL PEPTIDE SYNTHETASE"/>
    <property type="match status" value="1"/>
</dbReference>
<keyword evidence="7" id="KW-1185">Reference proteome</keyword>
<proteinExistence type="predicted"/>
<organism evidence="6 7">
    <name type="scientific">Streptomyces daliensis</name>
    <dbReference type="NCBI Taxonomy" id="299421"/>
    <lineage>
        <taxon>Bacteria</taxon>
        <taxon>Bacillati</taxon>
        <taxon>Actinomycetota</taxon>
        <taxon>Actinomycetes</taxon>
        <taxon>Kitasatosporales</taxon>
        <taxon>Streptomycetaceae</taxon>
        <taxon>Streptomyces</taxon>
    </lineage>
</organism>
<dbReference type="Proteomes" id="UP000675554">
    <property type="component" value="Unassembled WGS sequence"/>
</dbReference>
<dbReference type="InterPro" id="IPR001242">
    <property type="entry name" value="Condensation_dom"/>
</dbReference>
<dbReference type="InterPro" id="IPR023213">
    <property type="entry name" value="CAT-like_dom_sf"/>
</dbReference>
<dbReference type="InterPro" id="IPR006162">
    <property type="entry name" value="Ppantetheine_attach_site"/>
</dbReference>
<dbReference type="GO" id="GO:0043041">
    <property type="term" value="P:amino acid activation for nonribosomal peptide biosynthetic process"/>
    <property type="evidence" value="ECO:0007669"/>
    <property type="project" value="TreeGrafter"/>
</dbReference>
<dbReference type="Gene3D" id="1.10.1200.10">
    <property type="entry name" value="ACP-like"/>
    <property type="match status" value="2"/>
</dbReference>
<dbReference type="FunFam" id="3.40.50.980:FF:000001">
    <property type="entry name" value="Non-ribosomal peptide synthetase"/>
    <property type="match status" value="1"/>
</dbReference>
<dbReference type="Pfam" id="PF00550">
    <property type="entry name" value="PP-binding"/>
    <property type="match status" value="2"/>
</dbReference>
<dbReference type="CDD" id="cd19543">
    <property type="entry name" value="DCL_NRPS"/>
    <property type="match status" value="1"/>
</dbReference>
<dbReference type="InterPro" id="IPR020806">
    <property type="entry name" value="PKS_PP-bd"/>
</dbReference>